<dbReference type="KEGG" id="mnv:MNVI_06620"/>
<proteinExistence type="predicted"/>
<evidence type="ECO:0000313" key="1">
    <source>
        <dbReference type="EMBL" id="BBY05344.1"/>
    </source>
</evidence>
<dbReference type="Proteomes" id="UP000466894">
    <property type="component" value="Chromosome"/>
</dbReference>
<dbReference type="EMBL" id="AP022583">
    <property type="protein sequence ID" value="BBY05344.1"/>
    <property type="molecule type" value="Genomic_DNA"/>
</dbReference>
<sequence length="74" mass="7475">MSAVAELVGRLRRARPGGVDRQCGNVIGRRGNDTVARAASAGFGAANAEPMRCIVPAVPLDGAGCVVTKDIAPS</sequence>
<accession>A0A7I7P9U7</accession>
<organism evidence="1 2">
    <name type="scientific">Mycobacterium noviomagense</name>
    <dbReference type="NCBI Taxonomy" id="459858"/>
    <lineage>
        <taxon>Bacteria</taxon>
        <taxon>Bacillati</taxon>
        <taxon>Actinomycetota</taxon>
        <taxon>Actinomycetes</taxon>
        <taxon>Mycobacteriales</taxon>
        <taxon>Mycobacteriaceae</taxon>
        <taxon>Mycobacterium</taxon>
    </lineage>
</organism>
<gene>
    <name evidence="1" type="ORF">MNVI_06620</name>
</gene>
<dbReference type="AlphaFoldDB" id="A0A7I7P9U7"/>
<reference evidence="1 2" key="1">
    <citation type="journal article" date="2019" name="Emerg. Microbes Infect.">
        <title>Comprehensive subspecies identification of 175 nontuberculous mycobacteria species based on 7547 genomic profiles.</title>
        <authorList>
            <person name="Matsumoto Y."/>
            <person name="Kinjo T."/>
            <person name="Motooka D."/>
            <person name="Nabeya D."/>
            <person name="Jung N."/>
            <person name="Uechi K."/>
            <person name="Horii T."/>
            <person name="Iida T."/>
            <person name="Fujita J."/>
            <person name="Nakamura S."/>
        </authorList>
    </citation>
    <scope>NUCLEOTIDE SEQUENCE [LARGE SCALE GENOMIC DNA]</scope>
    <source>
        <strain evidence="1 2">JCM 16367</strain>
    </source>
</reference>
<evidence type="ECO:0000313" key="2">
    <source>
        <dbReference type="Proteomes" id="UP000466894"/>
    </source>
</evidence>
<protein>
    <submittedName>
        <fullName evidence="1">Uncharacterized protein</fullName>
    </submittedName>
</protein>
<name>A0A7I7P9U7_9MYCO</name>